<dbReference type="EMBL" id="BOMI01000189">
    <property type="protein sequence ID" value="GID80289.1"/>
    <property type="molecule type" value="Genomic_DNA"/>
</dbReference>
<evidence type="ECO:0000256" key="1">
    <source>
        <dbReference type="SAM" id="Phobius"/>
    </source>
</evidence>
<evidence type="ECO:0000313" key="2">
    <source>
        <dbReference type="EMBL" id="GID80289.1"/>
    </source>
</evidence>
<organism evidence="2 3">
    <name type="scientific">Paractinoplanes deccanensis</name>
    <dbReference type="NCBI Taxonomy" id="113561"/>
    <lineage>
        <taxon>Bacteria</taxon>
        <taxon>Bacillati</taxon>
        <taxon>Actinomycetota</taxon>
        <taxon>Actinomycetes</taxon>
        <taxon>Micromonosporales</taxon>
        <taxon>Micromonosporaceae</taxon>
        <taxon>Paractinoplanes</taxon>
    </lineage>
</organism>
<keyword evidence="1" id="KW-0812">Transmembrane</keyword>
<keyword evidence="1" id="KW-1133">Transmembrane helix</keyword>
<keyword evidence="3" id="KW-1185">Reference proteome</keyword>
<feature type="transmembrane region" description="Helical" evidence="1">
    <location>
        <begin position="41"/>
        <end position="62"/>
    </location>
</feature>
<gene>
    <name evidence="2" type="ORF">Ade02nite_89300</name>
</gene>
<evidence type="ECO:0008006" key="4">
    <source>
        <dbReference type="Google" id="ProtNLM"/>
    </source>
</evidence>
<reference evidence="2 3" key="1">
    <citation type="submission" date="2021-01" db="EMBL/GenBank/DDBJ databases">
        <title>Whole genome shotgun sequence of Actinoplanes deccanensis NBRC 13994.</title>
        <authorList>
            <person name="Komaki H."/>
            <person name="Tamura T."/>
        </authorList>
    </citation>
    <scope>NUCLEOTIDE SEQUENCE [LARGE SCALE GENOMIC DNA]</scope>
    <source>
        <strain evidence="2 3">NBRC 13994</strain>
    </source>
</reference>
<proteinExistence type="predicted"/>
<dbReference type="RefSeq" id="WP_203777450.1">
    <property type="nucleotide sequence ID" value="NZ_BAAABO010000049.1"/>
</dbReference>
<evidence type="ECO:0000313" key="3">
    <source>
        <dbReference type="Proteomes" id="UP000609879"/>
    </source>
</evidence>
<protein>
    <recommendedName>
        <fullName evidence="4">CU044_5270 family protein</fullName>
    </recommendedName>
</protein>
<dbReference type="Proteomes" id="UP000609879">
    <property type="component" value="Unassembled WGS sequence"/>
</dbReference>
<comment type="caution">
    <text evidence="2">The sequence shown here is derived from an EMBL/GenBank/DDBJ whole genome shotgun (WGS) entry which is preliminary data.</text>
</comment>
<name>A0ABQ3YJV4_9ACTN</name>
<sequence>MSYDTEQRLSATLKAAVGDRQYTPDLERIESRGRRLRSRRLAWRTTAAGGFAVAAIAAVAVATTGAGGTGTAPARNIAAPATTASASAAAAQPPLLQLVGYLNTTAKPEGDATLVLRDQKLYDGTRVKVWDLWADSGGYYFAKTRDGLPAQVKAGNIRGGDSYRQYVAAAKAAAQGDLNAARKRMIVAGAPKGAPVPTEAPGFSHPAPTNTKIPAAIREGMRTNIADNRVWNNVMDALHAGAGDPAVRAGALRLLNQMPEVKTVEGTLAGKKVLNLTVGMPALEGAAQTLTIDAQSGVPLKLSNGPGDNETTYVVTRVKLADVKKGTF</sequence>
<keyword evidence="1" id="KW-0472">Membrane</keyword>
<accession>A0ABQ3YJV4</accession>